<dbReference type="PROSITE" id="PS51667">
    <property type="entry name" value="WRC"/>
    <property type="match status" value="1"/>
</dbReference>
<dbReference type="GO" id="GO:0005634">
    <property type="term" value="C:nucleus"/>
    <property type="evidence" value="ECO:0007669"/>
    <property type="project" value="UniProtKB-SubCell"/>
</dbReference>
<accession>A0ABC8SHA6</accession>
<keyword evidence="5" id="KW-0804">Transcription</keyword>
<dbReference type="Proteomes" id="UP001642360">
    <property type="component" value="Unassembled WGS sequence"/>
</dbReference>
<dbReference type="InterPro" id="IPR031137">
    <property type="entry name" value="GRF"/>
</dbReference>
<dbReference type="SMART" id="SM00951">
    <property type="entry name" value="QLQ"/>
    <property type="match status" value="1"/>
</dbReference>
<dbReference type="PROSITE" id="PS51666">
    <property type="entry name" value="QLQ"/>
    <property type="match status" value="1"/>
</dbReference>
<dbReference type="Pfam" id="PF08880">
    <property type="entry name" value="QLQ"/>
    <property type="match status" value="1"/>
</dbReference>
<feature type="region of interest" description="Disordered" evidence="6">
    <location>
        <begin position="149"/>
        <end position="170"/>
    </location>
</feature>
<evidence type="ECO:0000313" key="10">
    <source>
        <dbReference type="Proteomes" id="UP001642360"/>
    </source>
</evidence>
<comment type="function">
    <text evidence="5">Transcription activator.</text>
</comment>
<comment type="domain">
    <text evidence="5">The QLQ domain and WRC domain may be involved in protein-protein interaction and DNA-binding, respectively.</text>
</comment>
<gene>
    <name evidence="9" type="ORF">ILEXP_LOCUS23608</name>
</gene>
<comment type="similarity">
    <text evidence="2 5">Belongs to the GRF family.</text>
</comment>
<evidence type="ECO:0000313" key="9">
    <source>
        <dbReference type="EMBL" id="CAK9155220.1"/>
    </source>
</evidence>
<evidence type="ECO:0000256" key="2">
    <source>
        <dbReference type="ARBA" id="ARBA00008122"/>
    </source>
</evidence>
<evidence type="ECO:0000256" key="4">
    <source>
        <dbReference type="PROSITE-ProRule" id="PRU01002"/>
    </source>
</evidence>
<feature type="domain" description="QLQ" evidence="7">
    <location>
        <begin position="48"/>
        <end position="83"/>
    </location>
</feature>
<dbReference type="PANTHER" id="PTHR31602">
    <property type="entry name" value="GROWTH-REGULATING FACTOR 5"/>
    <property type="match status" value="1"/>
</dbReference>
<protein>
    <recommendedName>
        <fullName evidence="5">Growth-regulating factor</fullName>
    </recommendedName>
</protein>
<keyword evidence="5" id="KW-0010">Activator</keyword>
<organism evidence="9 10">
    <name type="scientific">Ilex paraguariensis</name>
    <name type="common">yerba mate</name>
    <dbReference type="NCBI Taxonomy" id="185542"/>
    <lineage>
        <taxon>Eukaryota</taxon>
        <taxon>Viridiplantae</taxon>
        <taxon>Streptophyta</taxon>
        <taxon>Embryophyta</taxon>
        <taxon>Tracheophyta</taxon>
        <taxon>Spermatophyta</taxon>
        <taxon>Magnoliopsida</taxon>
        <taxon>eudicotyledons</taxon>
        <taxon>Gunneridae</taxon>
        <taxon>Pentapetalae</taxon>
        <taxon>asterids</taxon>
        <taxon>campanulids</taxon>
        <taxon>Aquifoliales</taxon>
        <taxon>Aquifoliaceae</taxon>
        <taxon>Ilex</taxon>
    </lineage>
</organism>
<dbReference type="InterPro" id="IPR014978">
    <property type="entry name" value="Gln-Leu-Gln_QLQ"/>
</dbReference>
<keyword evidence="5" id="KW-0805">Transcription regulation</keyword>
<name>A0ABC8SHA6_9AQUA</name>
<reference evidence="9 10" key="1">
    <citation type="submission" date="2024-02" db="EMBL/GenBank/DDBJ databases">
        <authorList>
            <person name="Vignale AGUSTIN F."/>
            <person name="Sosa J E."/>
            <person name="Modenutti C."/>
        </authorList>
    </citation>
    <scope>NUCLEOTIDE SEQUENCE [LARGE SCALE GENOMIC DNA]</scope>
</reference>
<dbReference type="GO" id="GO:0006351">
    <property type="term" value="P:DNA-templated transcription"/>
    <property type="evidence" value="ECO:0007669"/>
    <property type="project" value="UniProtKB-UniRule"/>
</dbReference>
<keyword evidence="3 5" id="KW-0539">Nucleus</keyword>
<dbReference type="EMBL" id="CAUOFW020002654">
    <property type="protein sequence ID" value="CAK9155220.1"/>
    <property type="molecule type" value="Genomic_DNA"/>
</dbReference>
<proteinExistence type="inferred from homology"/>
<dbReference type="GO" id="GO:0099402">
    <property type="term" value="P:plant organ development"/>
    <property type="evidence" value="ECO:0007669"/>
    <property type="project" value="UniProtKB-ARBA"/>
</dbReference>
<feature type="compositionally biased region" description="Basic residues" evidence="6">
    <location>
        <begin position="149"/>
        <end position="158"/>
    </location>
</feature>
<dbReference type="GO" id="GO:0005524">
    <property type="term" value="F:ATP binding"/>
    <property type="evidence" value="ECO:0007669"/>
    <property type="project" value="UniProtKB-UniRule"/>
</dbReference>
<feature type="domain" description="WRC" evidence="8">
    <location>
        <begin position="118"/>
        <end position="162"/>
    </location>
</feature>
<evidence type="ECO:0000256" key="1">
    <source>
        <dbReference type="ARBA" id="ARBA00004123"/>
    </source>
</evidence>
<comment type="subcellular location">
    <subcellularLocation>
        <location evidence="1 5">Nucleus</location>
    </subcellularLocation>
</comment>
<evidence type="ECO:0000259" key="7">
    <source>
        <dbReference type="PROSITE" id="PS51666"/>
    </source>
</evidence>
<comment type="caution">
    <text evidence="4">Lacks conserved residue(s) required for the propagation of feature annotation.</text>
</comment>
<dbReference type="InterPro" id="IPR014977">
    <property type="entry name" value="WRC_dom"/>
</dbReference>
<sequence>MRSVALNPCKEWSPNPSPLLLVLLGLGIDAFGSGRSHVNAITHHGKSAFTAAQEYELHQQALIFKYMVSGLPIPFHLVLPIWKSSGSSIGAASGGIHNQFPRFFGFSPPVFDYGSMMDPEPGRCRRTDGKKWRCSRDVVPGQKYCERHMHRGRQRSRKHVESSKHISESDTTITITSSDTTTAINSYNTTNTIANLSVSAPPNLQLMIPSSDYSNNVPATAEITTTSSSSGNSRVNKINVISDSSATPITINFCNSNNRSKNNVGVNRDASISTTTFISAVADKSNSKDNSYCIGDKDTGFGHSNYRLVREAAAM</sequence>
<evidence type="ECO:0000259" key="8">
    <source>
        <dbReference type="PROSITE" id="PS51667"/>
    </source>
</evidence>
<evidence type="ECO:0000256" key="6">
    <source>
        <dbReference type="SAM" id="MobiDB-lite"/>
    </source>
</evidence>
<dbReference type="PANTHER" id="PTHR31602:SF81">
    <property type="entry name" value="GROWTH-REGULATING FACTOR 9"/>
    <property type="match status" value="1"/>
</dbReference>
<comment type="caution">
    <text evidence="9">The sequence shown here is derived from an EMBL/GenBank/DDBJ whole genome shotgun (WGS) entry which is preliminary data.</text>
</comment>
<keyword evidence="10" id="KW-1185">Reference proteome</keyword>
<evidence type="ECO:0000256" key="3">
    <source>
        <dbReference type="ARBA" id="ARBA00023242"/>
    </source>
</evidence>
<dbReference type="AlphaFoldDB" id="A0ABC8SHA6"/>
<evidence type="ECO:0000256" key="5">
    <source>
        <dbReference type="RuleBase" id="RU367127"/>
    </source>
</evidence>
<feature type="compositionally biased region" description="Basic and acidic residues" evidence="6">
    <location>
        <begin position="159"/>
        <end position="168"/>
    </location>
</feature>
<dbReference type="Pfam" id="PF08879">
    <property type="entry name" value="WRC"/>
    <property type="match status" value="1"/>
</dbReference>